<dbReference type="Proteomes" id="UP000194236">
    <property type="component" value="Unassembled WGS sequence"/>
</dbReference>
<name>A0A1Y3AY81_EURMA</name>
<dbReference type="InterPro" id="IPR042294">
    <property type="entry name" value="SETD2_animal"/>
</dbReference>
<organism evidence="2 3">
    <name type="scientific">Euroglyphus maynei</name>
    <name type="common">Mayne's house dust mite</name>
    <dbReference type="NCBI Taxonomy" id="6958"/>
    <lineage>
        <taxon>Eukaryota</taxon>
        <taxon>Metazoa</taxon>
        <taxon>Ecdysozoa</taxon>
        <taxon>Arthropoda</taxon>
        <taxon>Chelicerata</taxon>
        <taxon>Arachnida</taxon>
        <taxon>Acari</taxon>
        <taxon>Acariformes</taxon>
        <taxon>Sarcoptiformes</taxon>
        <taxon>Astigmata</taxon>
        <taxon>Psoroptidia</taxon>
        <taxon>Analgoidea</taxon>
        <taxon>Pyroglyphidae</taxon>
        <taxon>Pyroglyphinae</taxon>
        <taxon>Euroglyphus</taxon>
    </lineage>
</organism>
<keyword evidence="3" id="KW-1185">Reference proteome</keyword>
<dbReference type="PANTHER" id="PTHR46711:SF1">
    <property type="entry name" value="HISTONE-LYSINE N-METHYLTRANSFERASE SETD2"/>
    <property type="match status" value="1"/>
</dbReference>
<proteinExistence type="predicted"/>
<dbReference type="EMBL" id="MUJZ01054838">
    <property type="protein sequence ID" value="OTF72754.1"/>
    <property type="molecule type" value="Genomic_DNA"/>
</dbReference>
<evidence type="ECO:0000256" key="1">
    <source>
        <dbReference type="SAM" id="MobiDB-lite"/>
    </source>
</evidence>
<gene>
    <name evidence="2" type="ORF">BLA29_010958</name>
</gene>
<comment type="caution">
    <text evidence="2">The sequence shown here is derived from an EMBL/GenBank/DDBJ whole genome shotgun (WGS) entry which is preliminary data.</text>
</comment>
<evidence type="ECO:0000313" key="3">
    <source>
        <dbReference type="Proteomes" id="UP000194236"/>
    </source>
</evidence>
<sequence length="191" mass="21601">MLAENGLRNRQQILEVSRLMLRADKCSLRIQLIDIIMSTIELAYLRLFIDYHGLRIIWGWMIEAENVELKARILGLLEVLPIPHRTMLVDCKVLEVVERWAAIDSAESQQYLNIDGQERKSDTVKANNEDQSSQTAAAATAEEIKETTTVDSPKEETDSQSSNTNKETITDSQKLKSITDLSKLSGKIVIK</sequence>
<protein>
    <submittedName>
        <fullName evidence="2">Uncharacterized protein</fullName>
    </submittedName>
</protein>
<dbReference type="PANTHER" id="PTHR46711">
    <property type="entry name" value="HISTONE-LYSINE N-METHYLTRANSFERASE SETD2"/>
    <property type="match status" value="1"/>
</dbReference>
<dbReference type="OrthoDB" id="308383at2759"/>
<evidence type="ECO:0000313" key="2">
    <source>
        <dbReference type="EMBL" id="OTF72754.1"/>
    </source>
</evidence>
<feature type="compositionally biased region" description="Basic and acidic residues" evidence="1">
    <location>
        <begin position="142"/>
        <end position="157"/>
    </location>
</feature>
<feature type="non-terminal residue" evidence="2">
    <location>
        <position position="191"/>
    </location>
</feature>
<feature type="compositionally biased region" description="Polar residues" evidence="1">
    <location>
        <begin position="124"/>
        <end position="134"/>
    </location>
</feature>
<dbReference type="GO" id="GO:0046975">
    <property type="term" value="F:histone H3K36 methyltransferase activity"/>
    <property type="evidence" value="ECO:0007669"/>
    <property type="project" value="InterPro"/>
</dbReference>
<feature type="compositionally biased region" description="Polar residues" evidence="1">
    <location>
        <begin position="159"/>
        <end position="173"/>
    </location>
</feature>
<reference evidence="2 3" key="1">
    <citation type="submission" date="2017-03" db="EMBL/GenBank/DDBJ databases">
        <title>Genome Survey of Euroglyphus maynei.</title>
        <authorList>
            <person name="Arlian L.G."/>
            <person name="Morgan M.S."/>
            <person name="Rider S.D."/>
        </authorList>
    </citation>
    <scope>NUCLEOTIDE SEQUENCE [LARGE SCALE GENOMIC DNA]</scope>
    <source>
        <strain evidence="2">Arlian Lab</strain>
        <tissue evidence="2">Whole body</tissue>
    </source>
</reference>
<feature type="region of interest" description="Disordered" evidence="1">
    <location>
        <begin position="121"/>
        <end position="173"/>
    </location>
</feature>
<accession>A0A1Y3AY81</accession>
<dbReference type="AlphaFoldDB" id="A0A1Y3AY81"/>